<name>A0ABW2B7A1_9RHOB</name>
<evidence type="ECO:0000313" key="1">
    <source>
        <dbReference type="EMBL" id="MFC6760688.1"/>
    </source>
</evidence>
<organism evidence="1 2">
    <name type="scientific">Sulfitobacter porphyrae</name>
    <dbReference type="NCBI Taxonomy" id="1246864"/>
    <lineage>
        <taxon>Bacteria</taxon>
        <taxon>Pseudomonadati</taxon>
        <taxon>Pseudomonadota</taxon>
        <taxon>Alphaproteobacteria</taxon>
        <taxon>Rhodobacterales</taxon>
        <taxon>Roseobacteraceae</taxon>
        <taxon>Sulfitobacter</taxon>
    </lineage>
</organism>
<protein>
    <submittedName>
        <fullName evidence="1">Epimerase</fullName>
    </submittedName>
</protein>
<gene>
    <name evidence="1" type="ORF">ACFQFQ_16240</name>
</gene>
<sequence length="287" mass="31722">MSRTVLILGASGFAGQAFDRAFSADGWRVRRFQRGTDPAQAARGADLIVNAMNPPDYHDWARQIPKITELAMAAARASGARVLIPGNVYVYGNQPGPWSAETPHRACSRKGQIRVEMEAAWRASGLPVTILRGGDFIDDQRSGQAIGLVVLKKLHKGRITAMGAPGVERAYAYLPDFARAAVALSKLEDLPVFADVALPGHSFSIEDLAREITRQSGREMKIGQFPWWALRLSAPVWELGRELLEQRYLFDHPHRLCGEKFAALCPAFRHTPFEEMVGRLIQLHDAG</sequence>
<reference evidence="2" key="1">
    <citation type="journal article" date="2019" name="Int. J. Syst. Evol. Microbiol.">
        <title>The Global Catalogue of Microorganisms (GCM) 10K type strain sequencing project: providing services to taxonomists for standard genome sequencing and annotation.</title>
        <authorList>
            <consortium name="The Broad Institute Genomics Platform"/>
            <consortium name="The Broad Institute Genome Sequencing Center for Infectious Disease"/>
            <person name="Wu L."/>
            <person name="Ma J."/>
        </authorList>
    </citation>
    <scope>NUCLEOTIDE SEQUENCE [LARGE SCALE GENOMIC DNA]</scope>
    <source>
        <strain evidence="2">CCUG 66188</strain>
    </source>
</reference>
<dbReference type="EMBL" id="JBHSWG010000001">
    <property type="protein sequence ID" value="MFC6760688.1"/>
    <property type="molecule type" value="Genomic_DNA"/>
</dbReference>
<accession>A0ABW2B7A1</accession>
<dbReference type="Gene3D" id="3.40.50.720">
    <property type="entry name" value="NAD(P)-binding Rossmann-like Domain"/>
    <property type="match status" value="1"/>
</dbReference>
<dbReference type="InterPro" id="IPR036291">
    <property type="entry name" value="NAD(P)-bd_dom_sf"/>
</dbReference>
<dbReference type="SUPFAM" id="SSF51735">
    <property type="entry name" value="NAD(P)-binding Rossmann-fold domains"/>
    <property type="match status" value="1"/>
</dbReference>
<dbReference type="Proteomes" id="UP001596353">
    <property type="component" value="Unassembled WGS sequence"/>
</dbReference>
<comment type="caution">
    <text evidence="1">The sequence shown here is derived from an EMBL/GenBank/DDBJ whole genome shotgun (WGS) entry which is preliminary data.</text>
</comment>
<keyword evidence="2" id="KW-1185">Reference proteome</keyword>
<proteinExistence type="predicted"/>
<evidence type="ECO:0000313" key="2">
    <source>
        <dbReference type="Proteomes" id="UP001596353"/>
    </source>
</evidence>